<dbReference type="EMBL" id="JBJQND010000005">
    <property type="protein sequence ID" value="KAL3875727.1"/>
    <property type="molecule type" value="Genomic_DNA"/>
</dbReference>
<name>A0ABD3WPL2_SINWO</name>
<feature type="non-terminal residue" evidence="1">
    <location>
        <position position="1"/>
    </location>
</feature>
<evidence type="ECO:0000313" key="1">
    <source>
        <dbReference type="EMBL" id="KAL3875727.1"/>
    </source>
</evidence>
<protein>
    <submittedName>
        <fullName evidence="1">Uncharacterized protein</fullName>
    </submittedName>
</protein>
<accession>A0ABD3WPL2</accession>
<keyword evidence="2" id="KW-1185">Reference proteome</keyword>
<proteinExistence type="predicted"/>
<reference evidence="1 2" key="1">
    <citation type="submission" date="2024-11" db="EMBL/GenBank/DDBJ databases">
        <title>Chromosome-level genome assembly of the freshwater bivalve Anodonta woodiana.</title>
        <authorList>
            <person name="Chen X."/>
        </authorList>
    </citation>
    <scope>NUCLEOTIDE SEQUENCE [LARGE SCALE GENOMIC DNA]</scope>
    <source>
        <strain evidence="1">MN2024</strain>
        <tissue evidence="1">Gills</tissue>
    </source>
</reference>
<feature type="non-terminal residue" evidence="1">
    <location>
        <position position="63"/>
    </location>
</feature>
<dbReference type="Proteomes" id="UP001634394">
    <property type="component" value="Unassembled WGS sequence"/>
</dbReference>
<sequence length="63" mass="7046">VLIGPFGIFHKGFDEMFVSVISLSSSREAENCLHTMLMVIGQIQFSLLKTDFLQGREITTKAL</sequence>
<evidence type="ECO:0000313" key="2">
    <source>
        <dbReference type="Proteomes" id="UP001634394"/>
    </source>
</evidence>
<gene>
    <name evidence="1" type="ORF">ACJMK2_033649</name>
</gene>
<comment type="caution">
    <text evidence="1">The sequence shown here is derived from an EMBL/GenBank/DDBJ whole genome shotgun (WGS) entry which is preliminary data.</text>
</comment>
<organism evidence="1 2">
    <name type="scientific">Sinanodonta woodiana</name>
    <name type="common">Chinese pond mussel</name>
    <name type="synonym">Anodonta woodiana</name>
    <dbReference type="NCBI Taxonomy" id="1069815"/>
    <lineage>
        <taxon>Eukaryota</taxon>
        <taxon>Metazoa</taxon>
        <taxon>Spiralia</taxon>
        <taxon>Lophotrochozoa</taxon>
        <taxon>Mollusca</taxon>
        <taxon>Bivalvia</taxon>
        <taxon>Autobranchia</taxon>
        <taxon>Heteroconchia</taxon>
        <taxon>Palaeoheterodonta</taxon>
        <taxon>Unionida</taxon>
        <taxon>Unionoidea</taxon>
        <taxon>Unionidae</taxon>
        <taxon>Unioninae</taxon>
        <taxon>Sinanodonta</taxon>
    </lineage>
</organism>
<dbReference type="AlphaFoldDB" id="A0ABD3WPL2"/>